<protein>
    <recommendedName>
        <fullName evidence="2">JmjC domain-containing protein</fullName>
    </recommendedName>
</protein>
<dbReference type="FunFam" id="2.60.120.650:FF:000046">
    <property type="entry name" value="JmjC domain-containing protein D"/>
    <property type="match status" value="1"/>
</dbReference>
<feature type="compositionally biased region" description="Polar residues" evidence="1">
    <location>
        <begin position="135"/>
        <end position="144"/>
    </location>
</feature>
<name>A0A6A6B486_9PEZI</name>
<dbReference type="Pfam" id="PF13621">
    <property type="entry name" value="Cupin_8"/>
    <property type="match status" value="1"/>
</dbReference>
<dbReference type="InterPro" id="IPR041667">
    <property type="entry name" value="Cupin_8"/>
</dbReference>
<evidence type="ECO:0000259" key="2">
    <source>
        <dbReference type="PROSITE" id="PS51184"/>
    </source>
</evidence>
<dbReference type="PANTHER" id="PTHR12461">
    <property type="entry name" value="HYPOXIA-INDUCIBLE FACTOR 1 ALPHA INHIBITOR-RELATED"/>
    <property type="match status" value="1"/>
</dbReference>
<sequence>MTPRTTDPVRLELARQFRARLSVKRDYDSLHEQCPSHLQHFETSPEAATNAAHRHIHSIFPFTEVPHHWFRLYTEGSCWQAVEILEARGRKRSQDWLFDIVNVLDRAKIIAGAVGRLEDIEWLFARLTEADSPREPSSPQQAPNPTIVRTPEQKSSSTEVRGHRRVPTLDFDVPDRFPDHTLHAPNLRFPIPRRHNLSMTTFQEHLDIAKAKKADDVDLPTPLVLTGALEHWPALSERPWSDPHYLLSKTLGGRRLVPIETGKHYMAAGWGQGLISFGEFMEEYVLIELPDSDGEAAADESISSESSSGGKTGYLAQHDLFAQIPSLRADIAIPDYCHTDAPPAPPPPFVNRVDKVEEPQLNAWFGPANTVSPVHTDPYHNIFAQVVGSKYVRLYAPSERENLYPRRNGQDIVPMENNSNIDIGEIGKAKPMDQREFDKLEKRRRVFEEKYPRFKNAKYVETVLGPGECLYIPIGWWHYVRSLSPSFSVSFWWN</sequence>
<gene>
    <name evidence="3" type="ORF">K452DRAFT_234879</name>
</gene>
<dbReference type="GeneID" id="54294885"/>
<dbReference type="InterPro" id="IPR003347">
    <property type="entry name" value="JmjC_dom"/>
</dbReference>
<dbReference type="PANTHER" id="PTHR12461:SF101">
    <property type="entry name" value="TRNA WYBUTOSINE-SYNTHESIZING PROTEIN 4"/>
    <property type="match status" value="1"/>
</dbReference>
<dbReference type="EMBL" id="ML995498">
    <property type="protein sequence ID" value="KAF2138034.1"/>
    <property type="molecule type" value="Genomic_DNA"/>
</dbReference>
<dbReference type="PROSITE" id="PS51184">
    <property type="entry name" value="JMJC"/>
    <property type="match status" value="1"/>
</dbReference>
<feature type="domain" description="JmjC" evidence="2">
    <location>
        <begin position="313"/>
        <end position="494"/>
    </location>
</feature>
<dbReference type="SMART" id="SM00558">
    <property type="entry name" value="JmjC"/>
    <property type="match status" value="1"/>
</dbReference>
<reference evidence="3" key="1">
    <citation type="journal article" date="2020" name="Stud. Mycol.">
        <title>101 Dothideomycetes genomes: a test case for predicting lifestyles and emergence of pathogens.</title>
        <authorList>
            <person name="Haridas S."/>
            <person name="Albert R."/>
            <person name="Binder M."/>
            <person name="Bloem J."/>
            <person name="Labutti K."/>
            <person name="Salamov A."/>
            <person name="Andreopoulos B."/>
            <person name="Baker S."/>
            <person name="Barry K."/>
            <person name="Bills G."/>
            <person name="Bluhm B."/>
            <person name="Cannon C."/>
            <person name="Castanera R."/>
            <person name="Culley D."/>
            <person name="Daum C."/>
            <person name="Ezra D."/>
            <person name="Gonzalez J."/>
            <person name="Henrissat B."/>
            <person name="Kuo A."/>
            <person name="Liang C."/>
            <person name="Lipzen A."/>
            <person name="Lutzoni F."/>
            <person name="Magnuson J."/>
            <person name="Mondo S."/>
            <person name="Nolan M."/>
            <person name="Ohm R."/>
            <person name="Pangilinan J."/>
            <person name="Park H.-J."/>
            <person name="Ramirez L."/>
            <person name="Alfaro M."/>
            <person name="Sun H."/>
            <person name="Tritt A."/>
            <person name="Yoshinaga Y."/>
            <person name="Zwiers L.-H."/>
            <person name="Turgeon B."/>
            <person name="Goodwin S."/>
            <person name="Spatafora J."/>
            <person name="Crous P."/>
            <person name="Grigoriev I."/>
        </authorList>
    </citation>
    <scope>NUCLEOTIDE SEQUENCE</scope>
    <source>
        <strain evidence="3">CBS 121167</strain>
    </source>
</reference>
<dbReference type="Gene3D" id="2.60.120.650">
    <property type="entry name" value="Cupin"/>
    <property type="match status" value="1"/>
</dbReference>
<dbReference type="OrthoDB" id="47172at2759"/>
<proteinExistence type="predicted"/>
<organism evidence="3 4">
    <name type="scientific">Aplosporella prunicola CBS 121167</name>
    <dbReference type="NCBI Taxonomy" id="1176127"/>
    <lineage>
        <taxon>Eukaryota</taxon>
        <taxon>Fungi</taxon>
        <taxon>Dikarya</taxon>
        <taxon>Ascomycota</taxon>
        <taxon>Pezizomycotina</taxon>
        <taxon>Dothideomycetes</taxon>
        <taxon>Dothideomycetes incertae sedis</taxon>
        <taxon>Botryosphaeriales</taxon>
        <taxon>Aplosporellaceae</taxon>
        <taxon>Aplosporella</taxon>
    </lineage>
</organism>
<evidence type="ECO:0000313" key="4">
    <source>
        <dbReference type="Proteomes" id="UP000799438"/>
    </source>
</evidence>
<feature type="region of interest" description="Disordered" evidence="1">
    <location>
        <begin position="130"/>
        <end position="163"/>
    </location>
</feature>
<dbReference type="RefSeq" id="XP_033393747.1">
    <property type="nucleotide sequence ID" value="XM_033537389.1"/>
</dbReference>
<dbReference type="SUPFAM" id="SSF51197">
    <property type="entry name" value="Clavaminate synthase-like"/>
    <property type="match status" value="1"/>
</dbReference>
<dbReference type="AlphaFoldDB" id="A0A6A6B486"/>
<accession>A0A6A6B486</accession>
<keyword evidence="4" id="KW-1185">Reference proteome</keyword>
<evidence type="ECO:0000256" key="1">
    <source>
        <dbReference type="SAM" id="MobiDB-lite"/>
    </source>
</evidence>
<dbReference type="Proteomes" id="UP000799438">
    <property type="component" value="Unassembled WGS sequence"/>
</dbReference>
<evidence type="ECO:0000313" key="3">
    <source>
        <dbReference type="EMBL" id="KAF2138034.1"/>
    </source>
</evidence>